<proteinExistence type="predicted"/>
<name>A0ACC3NVC2_9PEZI</name>
<evidence type="ECO:0000313" key="2">
    <source>
        <dbReference type="Proteomes" id="UP001281147"/>
    </source>
</evidence>
<gene>
    <name evidence="1" type="ORF">LTR37_001822</name>
</gene>
<sequence length="64" mass="7111">MAPKTSRQWVTAQDGLDNLRFSTADTPEPKEGEVLVKINTVALNYRDTEVVMGLYGHHKSVSHA</sequence>
<protein>
    <submittedName>
        <fullName evidence="1">Uncharacterized protein</fullName>
    </submittedName>
</protein>
<dbReference type="EMBL" id="JAUTXU010000009">
    <property type="protein sequence ID" value="KAK3723570.1"/>
    <property type="molecule type" value="Genomic_DNA"/>
</dbReference>
<dbReference type="Proteomes" id="UP001281147">
    <property type="component" value="Unassembled WGS sequence"/>
</dbReference>
<accession>A0ACC3NVC2</accession>
<comment type="caution">
    <text evidence="1">The sequence shown here is derived from an EMBL/GenBank/DDBJ whole genome shotgun (WGS) entry which is preliminary data.</text>
</comment>
<evidence type="ECO:0000313" key="1">
    <source>
        <dbReference type="EMBL" id="KAK3723570.1"/>
    </source>
</evidence>
<organism evidence="1 2">
    <name type="scientific">Vermiconidia calcicola</name>
    <dbReference type="NCBI Taxonomy" id="1690605"/>
    <lineage>
        <taxon>Eukaryota</taxon>
        <taxon>Fungi</taxon>
        <taxon>Dikarya</taxon>
        <taxon>Ascomycota</taxon>
        <taxon>Pezizomycotina</taxon>
        <taxon>Dothideomycetes</taxon>
        <taxon>Dothideomycetidae</taxon>
        <taxon>Mycosphaerellales</taxon>
        <taxon>Extremaceae</taxon>
        <taxon>Vermiconidia</taxon>
    </lineage>
</organism>
<reference evidence="1" key="1">
    <citation type="submission" date="2023-07" db="EMBL/GenBank/DDBJ databases">
        <title>Black Yeasts Isolated from many extreme environments.</title>
        <authorList>
            <person name="Coleine C."/>
            <person name="Stajich J.E."/>
            <person name="Selbmann L."/>
        </authorList>
    </citation>
    <scope>NUCLEOTIDE SEQUENCE</scope>
    <source>
        <strain evidence="1">CCFEE 5714</strain>
    </source>
</reference>
<keyword evidence="2" id="KW-1185">Reference proteome</keyword>